<dbReference type="AlphaFoldDB" id="A0A061J6D6"/>
<dbReference type="InterPro" id="IPR018490">
    <property type="entry name" value="cNMP-bd_dom_sf"/>
</dbReference>
<keyword evidence="3" id="KW-1185">Reference proteome</keyword>
<dbReference type="VEuPathDB" id="TriTrypDB:TRSC58_03423"/>
<name>A0A061J6D6_TRYRA</name>
<dbReference type="Gene3D" id="2.60.120.10">
    <property type="entry name" value="Jelly Rolls"/>
    <property type="match status" value="2"/>
</dbReference>
<evidence type="ECO:0000259" key="1">
    <source>
        <dbReference type="PROSITE" id="PS50042"/>
    </source>
</evidence>
<dbReference type="Proteomes" id="UP000031737">
    <property type="component" value="Unassembled WGS sequence"/>
</dbReference>
<comment type="caution">
    <text evidence="2">The sequence shown here is derived from an EMBL/GenBank/DDBJ whole genome shotgun (WGS) entry which is preliminary data.</text>
</comment>
<dbReference type="InterPro" id="IPR014710">
    <property type="entry name" value="RmlC-like_jellyroll"/>
</dbReference>
<dbReference type="InterPro" id="IPR000595">
    <property type="entry name" value="cNMP-bd_dom"/>
</dbReference>
<feature type="domain" description="Cyclic nucleotide-binding" evidence="1">
    <location>
        <begin position="517"/>
        <end position="610"/>
    </location>
</feature>
<dbReference type="SUPFAM" id="SSF51206">
    <property type="entry name" value="cAMP-binding domain-like"/>
    <property type="match status" value="3"/>
</dbReference>
<accession>A0A061J6D6</accession>
<proteinExistence type="predicted"/>
<dbReference type="PROSITE" id="PS50042">
    <property type="entry name" value="CNMP_BINDING_3"/>
    <property type="match status" value="1"/>
</dbReference>
<dbReference type="OrthoDB" id="273135at2759"/>
<evidence type="ECO:0000313" key="3">
    <source>
        <dbReference type="Proteomes" id="UP000031737"/>
    </source>
</evidence>
<evidence type="ECO:0000313" key="2">
    <source>
        <dbReference type="EMBL" id="ESL08867.1"/>
    </source>
</evidence>
<dbReference type="PROSITE" id="PS00888">
    <property type="entry name" value="CNMP_BINDING_1"/>
    <property type="match status" value="1"/>
</dbReference>
<dbReference type="InterPro" id="IPR018488">
    <property type="entry name" value="cNMP-bd_CS"/>
</dbReference>
<dbReference type="EMBL" id="AUPL01003423">
    <property type="protein sequence ID" value="ESL08867.1"/>
    <property type="molecule type" value="Genomic_DNA"/>
</dbReference>
<protein>
    <recommendedName>
        <fullName evidence="1">Cyclic nucleotide-binding domain-containing protein</fullName>
    </recommendedName>
</protein>
<reference evidence="2 3" key="1">
    <citation type="submission" date="2013-07" db="EMBL/GenBank/DDBJ databases">
        <authorList>
            <person name="Stoco P.H."/>
            <person name="Wagner G."/>
            <person name="Gerber A."/>
            <person name="Zaha A."/>
            <person name="Thompson C."/>
            <person name="Bartholomeu D.C."/>
            <person name="Luckemeyer D.D."/>
            <person name="Bahia D."/>
            <person name="Loreto E."/>
            <person name="Prestes E.B."/>
            <person name="Lima F.M."/>
            <person name="Rodrigues-Luiz G."/>
            <person name="Vallejo G.A."/>
            <person name="Filho J.F."/>
            <person name="Monteiro K.M."/>
            <person name="Tyler K.M."/>
            <person name="de Almeida L.G."/>
            <person name="Ortiz M.F."/>
            <person name="Siervo M.A."/>
            <person name="de Moraes M.H."/>
            <person name="Cunha O.L."/>
            <person name="Mendonca-Neto R."/>
            <person name="Silva R."/>
            <person name="Teixeira S.M."/>
            <person name="Murta S.M."/>
            <person name="Sincero T.C."/>
            <person name="Mendes T.A."/>
            <person name="Urmenyi T.P."/>
            <person name="Silva V.G."/>
            <person name="da Rocha W.D."/>
            <person name="Andersson B."/>
            <person name="Romanha A.J."/>
            <person name="Steindel M."/>
            <person name="de Vasconcelos A.T."/>
            <person name="Grisard E.C."/>
        </authorList>
    </citation>
    <scope>NUCLEOTIDE SEQUENCE [LARGE SCALE GENOMIC DNA]</scope>
    <source>
        <strain evidence="2 3">SC58</strain>
    </source>
</reference>
<sequence length="695" mass="77986">MRVATERVCLPSGERLSSFPEPVVEKMREIAFAVLRRLFSPLLRRHVATLHRRKTLAFWRRLKDLEVELTLALERLSAPVHCAQTLGTGEAVTEASGVIRRVATSADYRVLTQGEMVQYVGEPGNAVVVLLVGSVKKRTRTIKGKRKSLLERPNFFPSTAPIAAIPFDDFSQLTRGSPTPSLRSSSMCISPVDASLTYDVIDAPAVFGEYTTVGGYPCTECLVTESLLVVTATLSKEAYCEILSAFPKRIQQQVLLMAFKSREKLLPRFAPMNIARMRLCPLLTELSDENLLHLMDYLVPCTRAAGMQIGEPNNPKHIFFIRRGAVHIRDEEALVAEVIPPTQARSRSLFLEGHTFGERQCIFREALGDCFCALTNVDLYLLPFSVLIQFMKQQPDARTMIYASARAASAVLENDYGGMRFVPASLEKLGIVMLGSARLSKWFQRRVNINTASSSCTSVFGVLNSSLGKVNNPMSSAAPGVSPHFIEQIRKIPLLNLCTPTDTFYIECALHWKMTSYESGDYIVHRGNECNRLLLFPQGGAAVMLEEKHIPQGAVNLPPTALHNKLSAVPRECIIGYTCVRRHPWTLSVIAMESQVEVWEMKRVTFVELLRKHQLDRKLQDLVLQLMQPLMRLRSRSVVLDMQPLLTPSPNSLWSEGRIPNLHPVSLCEYLRFPVWKEGDFPLQSHNLTRRSSII</sequence>
<gene>
    <name evidence="2" type="ORF">TRSC58_03423</name>
</gene>
<organism evidence="2 3">
    <name type="scientific">Trypanosoma rangeli SC58</name>
    <dbReference type="NCBI Taxonomy" id="429131"/>
    <lineage>
        <taxon>Eukaryota</taxon>
        <taxon>Discoba</taxon>
        <taxon>Euglenozoa</taxon>
        <taxon>Kinetoplastea</taxon>
        <taxon>Metakinetoplastina</taxon>
        <taxon>Trypanosomatida</taxon>
        <taxon>Trypanosomatidae</taxon>
        <taxon>Trypanosoma</taxon>
        <taxon>Herpetosoma</taxon>
    </lineage>
</organism>